<keyword evidence="10" id="KW-1185">Reference proteome</keyword>
<evidence type="ECO:0000256" key="6">
    <source>
        <dbReference type="SAM" id="MobiDB-lite"/>
    </source>
</evidence>
<evidence type="ECO:0000259" key="8">
    <source>
        <dbReference type="PROSITE" id="PS50011"/>
    </source>
</evidence>
<dbReference type="PROSITE" id="PS50011">
    <property type="entry name" value="PROTEIN_KINASE_DOM"/>
    <property type="match status" value="1"/>
</dbReference>
<organism evidence="9 10">
    <name type="scientific">Streptomyces mimosae</name>
    <dbReference type="NCBI Taxonomy" id="2586635"/>
    <lineage>
        <taxon>Bacteria</taxon>
        <taxon>Bacillati</taxon>
        <taxon>Actinomycetota</taxon>
        <taxon>Actinomycetes</taxon>
        <taxon>Kitasatosporales</taxon>
        <taxon>Streptomycetaceae</taxon>
        <taxon>Streptomyces</taxon>
    </lineage>
</organism>
<evidence type="ECO:0000256" key="4">
    <source>
        <dbReference type="ARBA" id="ARBA00022840"/>
    </source>
</evidence>
<dbReference type="InterPro" id="IPR000719">
    <property type="entry name" value="Prot_kinase_dom"/>
</dbReference>
<reference evidence="9" key="1">
    <citation type="submission" date="2019-10" db="EMBL/GenBank/DDBJ databases">
        <title>Nonomuraea sp. nov., isolated from Phyllanthus amarus.</title>
        <authorList>
            <person name="Klykleung N."/>
            <person name="Tanasupawat S."/>
        </authorList>
    </citation>
    <scope>NUCLEOTIDE SEQUENCE [LARGE SCALE GENOMIC DNA]</scope>
    <source>
        <strain evidence="9">3MP-10</strain>
    </source>
</reference>
<dbReference type="InterPro" id="IPR011009">
    <property type="entry name" value="Kinase-like_dom_sf"/>
</dbReference>
<keyword evidence="4 5" id="KW-0067">ATP-binding</keyword>
<keyword evidence="2 5" id="KW-0547">Nucleotide-binding</keyword>
<keyword evidence="7" id="KW-0472">Membrane</keyword>
<name>A0A5N6AL08_9ACTN</name>
<dbReference type="PANTHER" id="PTHR43289:SF34">
    <property type="entry name" value="SERINE_THREONINE-PROTEIN KINASE YBDM-RELATED"/>
    <property type="match status" value="1"/>
</dbReference>
<dbReference type="Proteomes" id="UP000314251">
    <property type="component" value="Unassembled WGS sequence"/>
</dbReference>
<dbReference type="AlphaFoldDB" id="A0A5N6AL08"/>
<dbReference type="SUPFAM" id="SSF56112">
    <property type="entry name" value="Protein kinase-like (PK-like)"/>
    <property type="match status" value="1"/>
</dbReference>
<feature type="region of interest" description="Disordered" evidence="6">
    <location>
        <begin position="277"/>
        <end position="298"/>
    </location>
</feature>
<feature type="binding site" evidence="5">
    <location>
        <position position="52"/>
    </location>
    <ligand>
        <name>ATP</name>
        <dbReference type="ChEBI" id="CHEBI:30616"/>
    </ligand>
</feature>
<dbReference type="PROSITE" id="PS00107">
    <property type="entry name" value="PROTEIN_KINASE_ATP"/>
    <property type="match status" value="1"/>
</dbReference>
<dbReference type="InterPro" id="IPR008271">
    <property type="entry name" value="Ser/Thr_kinase_AS"/>
</dbReference>
<evidence type="ECO:0000256" key="7">
    <source>
        <dbReference type="SAM" id="Phobius"/>
    </source>
</evidence>
<sequence>MRGAEFDGVGRPLGPGDPATVGGYRLIARLGSGGMGRVYLSHTPAGRPVAVKVIRAEFAEDPAFRERFRHEVAAARRVPALCTAPVVDADPDAATPWLATAYVPGTSLADAVGRDGGLPFRPLLLLVAGVAEALGAIHGAGVVHRDLKPANVLLSADGPCVIDFGIARATEATALTRGGLMVGTPTFMAPEQALGRPVVAASDVFSLGQLTVFAATGRPAFGEGTAHGVLYRIVHEQPSLDGVPEPLLPLVERCLAKDPAARPTPAEVIVACQELTPGTDPLTRGPDWLPPTPPTPRRPRRRQLALLGGALAVLLALGALATVLLPHDEGPPAGEEYGPIELPAGDHLFLGEDPVTPRASNAANAHQIDLRYFTGGDEPLLRTAEGNELVRLPADAAPTAESCRAQDSPTEALPLASLTPGDRLCVRTQPGHVALITLTDPDPAPASHITLTLTLWRAP</sequence>
<dbReference type="RefSeq" id="WP_139666585.1">
    <property type="nucleotide sequence ID" value="NZ_VDLY02000003.1"/>
</dbReference>
<evidence type="ECO:0000256" key="3">
    <source>
        <dbReference type="ARBA" id="ARBA00022777"/>
    </source>
</evidence>
<protein>
    <submittedName>
        <fullName evidence="9">Protein kinase</fullName>
    </submittedName>
</protein>
<dbReference type="PROSITE" id="PS00108">
    <property type="entry name" value="PROTEIN_KINASE_ST"/>
    <property type="match status" value="1"/>
</dbReference>
<evidence type="ECO:0000313" key="9">
    <source>
        <dbReference type="EMBL" id="KAB8168812.1"/>
    </source>
</evidence>
<keyword evidence="7" id="KW-1133">Transmembrane helix</keyword>
<evidence type="ECO:0000313" key="10">
    <source>
        <dbReference type="Proteomes" id="UP000314251"/>
    </source>
</evidence>
<accession>A0A5N6AL08</accession>
<comment type="caution">
    <text evidence="9">The sequence shown here is derived from an EMBL/GenBank/DDBJ whole genome shotgun (WGS) entry which is preliminary data.</text>
</comment>
<dbReference type="InterPro" id="IPR017441">
    <property type="entry name" value="Protein_kinase_ATP_BS"/>
</dbReference>
<evidence type="ECO:0000256" key="5">
    <source>
        <dbReference type="PROSITE-ProRule" id="PRU10141"/>
    </source>
</evidence>
<gene>
    <name evidence="9" type="ORF">FH607_006210</name>
</gene>
<dbReference type="Gene3D" id="1.10.510.10">
    <property type="entry name" value="Transferase(Phosphotransferase) domain 1"/>
    <property type="match status" value="1"/>
</dbReference>
<dbReference type="GO" id="GO:0005524">
    <property type="term" value="F:ATP binding"/>
    <property type="evidence" value="ECO:0007669"/>
    <property type="project" value="UniProtKB-UniRule"/>
</dbReference>
<evidence type="ECO:0000256" key="2">
    <source>
        <dbReference type="ARBA" id="ARBA00022741"/>
    </source>
</evidence>
<dbReference type="OrthoDB" id="9762169at2"/>
<keyword evidence="7" id="KW-0812">Transmembrane</keyword>
<feature type="domain" description="Protein kinase" evidence="8">
    <location>
        <begin position="24"/>
        <end position="276"/>
    </location>
</feature>
<dbReference type="Gene3D" id="3.30.200.20">
    <property type="entry name" value="Phosphorylase Kinase, domain 1"/>
    <property type="match status" value="1"/>
</dbReference>
<dbReference type="EMBL" id="VDLY02000003">
    <property type="protein sequence ID" value="KAB8168812.1"/>
    <property type="molecule type" value="Genomic_DNA"/>
</dbReference>
<feature type="transmembrane region" description="Helical" evidence="7">
    <location>
        <begin position="304"/>
        <end position="325"/>
    </location>
</feature>
<dbReference type="GO" id="GO:0004674">
    <property type="term" value="F:protein serine/threonine kinase activity"/>
    <property type="evidence" value="ECO:0007669"/>
    <property type="project" value="TreeGrafter"/>
</dbReference>
<keyword evidence="1" id="KW-0808">Transferase</keyword>
<dbReference type="SMART" id="SM00220">
    <property type="entry name" value="S_TKc"/>
    <property type="match status" value="1"/>
</dbReference>
<keyword evidence="3 9" id="KW-0418">Kinase</keyword>
<dbReference type="Pfam" id="PF00069">
    <property type="entry name" value="Pkinase"/>
    <property type="match status" value="1"/>
</dbReference>
<dbReference type="CDD" id="cd14014">
    <property type="entry name" value="STKc_PknB_like"/>
    <property type="match status" value="1"/>
</dbReference>
<evidence type="ECO:0000256" key="1">
    <source>
        <dbReference type="ARBA" id="ARBA00022679"/>
    </source>
</evidence>
<proteinExistence type="predicted"/>
<dbReference type="PANTHER" id="PTHR43289">
    <property type="entry name" value="MITOGEN-ACTIVATED PROTEIN KINASE KINASE KINASE 20-RELATED"/>
    <property type="match status" value="1"/>
</dbReference>